<dbReference type="RefSeq" id="WP_154282989.1">
    <property type="nucleotide sequence ID" value="NZ_JBHUJQ010000001.1"/>
</dbReference>
<protein>
    <submittedName>
        <fullName evidence="1">Uncharacterized protein</fullName>
    </submittedName>
</protein>
<organism evidence="1 2">
    <name type="scientific">Pedobacter petrophilus</name>
    <dbReference type="NCBI Taxonomy" id="1908241"/>
    <lineage>
        <taxon>Bacteria</taxon>
        <taxon>Pseudomonadati</taxon>
        <taxon>Bacteroidota</taxon>
        <taxon>Sphingobacteriia</taxon>
        <taxon>Sphingobacteriales</taxon>
        <taxon>Sphingobacteriaceae</taxon>
        <taxon>Pedobacter</taxon>
    </lineage>
</organism>
<comment type="caution">
    <text evidence="1">The sequence shown here is derived from an EMBL/GenBank/DDBJ whole genome shotgun (WGS) entry which is preliminary data.</text>
</comment>
<keyword evidence="2" id="KW-1185">Reference proteome</keyword>
<dbReference type="OrthoDB" id="771707at2"/>
<evidence type="ECO:0000313" key="1">
    <source>
        <dbReference type="EMBL" id="MRX78585.1"/>
    </source>
</evidence>
<evidence type="ECO:0000313" key="2">
    <source>
        <dbReference type="Proteomes" id="UP000487757"/>
    </source>
</evidence>
<reference evidence="1 2" key="1">
    <citation type="submission" date="2019-11" db="EMBL/GenBank/DDBJ databases">
        <title>Pedobacter petrophilus genome.</title>
        <authorList>
            <person name="Feldbauer M.J."/>
            <person name="Newman J.D."/>
        </authorList>
    </citation>
    <scope>NUCLEOTIDE SEQUENCE [LARGE SCALE GENOMIC DNA]</scope>
    <source>
        <strain evidence="1 2">LMG 29686</strain>
    </source>
</reference>
<accession>A0A7K0G456</accession>
<proteinExistence type="predicted"/>
<dbReference type="Proteomes" id="UP000487757">
    <property type="component" value="Unassembled WGS sequence"/>
</dbReference>
<dbReference type="EMBL" id="WKKH01000060">
    <property type="protein sequence ID" value="MRX78585.1"/>
    <property type="molecule type" value="Genomic_DNA"/>
</dbReference>
<gene>
    <name evidence="1" type="ORF">GJU39_21120</name>
</gene>
<sequence length="65" mass="7527">MNEISNHETYREIITRIKSLSSATPENIFNFEELHELQALAISYELKKYDFTISLTDTRQFSAAG</sequence>
<name>A0A7K0G456_9SPHI</name>
<dbReference type="AlphaFoldDB" id="A0A7K0G456"/>